<reference evidence="1 2" key="1">
    <citation type="journal article" date="2012" name="J. Bacteriol.">
        <title>Genome sequence of the pathogenic Herbaspirillum seropedicae strain Os34, isolated from rice roots.</title>
        <authorList>
            <person name="Ye W."/>
            <person name="Ye S."/>
            <person name="Liu J."/>
            <person name="Chang S."/>
            <person name="Chen M."/>
            <person name="Zhu B."/>
            <person name="Guo L."/>
            <person name="An Q."/>
        </authorList>
    </citation>
    <scope>NUCLEOTIDE SEQUENCE [LARGE SCALE GENOMIC DNA]</scope>
    <source>
        <strain evidence="1 2">Os34</strain>
    </source>
</reference>
<protein>
    <submittedName>
        <fullName evidence="1">Uncharacterized protein</fullName>
    </submittedName>
</protein>
<name>A0A6M3ZXT0_9BURK</name>
<evidence type="ECO:0000313" key="1">
    <source>
        <dbReference type="EMBL" id="QJQ03418.1"/>
    </source>
</evidence>
<sequence length="211" mass="24221">MPLPKQVQKNKVEPIIGLKRLLLMNIEGGPMYRVIHRDATKMYVIQVGHRTPEGVFIPQKIVHPFSMLQTWNQNDIKVLFDVGTIVRRKDVGIPSYMRDYWLPLDDIHAFRKRTSVINFMLNRWGAKLLTSSHERSNAVRAAAVVCDVDKESVRLWLVRHFFFGCHPASLLLPSDAPKHRYRGVLTRGPATTIEDRFNWPKPASAKASSQV</sequence>
<dbReference type="RefSeq" id="WP_017454933.1">
    <property type="nucleotide sequence ID" value="NZ_CP008956.1"/>
</dbReference>
<dbReference type="AlphaFoldDB" id="A0A6M3ZXT0"/>
<gene>
    <name evidence="1" type="ORF">C798_25235</name>
</gene>
<accession>A0A6M3ZXT0</accession>
<organism evidence="1 2">
    <name type="scientific">Herbaspirillum rubrisubalbicans Os34</name>
    <dbReference type="NCBI Taxonomy" id="1235827"/>
    <lineage>
        <taxon>Bacteria</taxon>
        <taxon>Pseudomonadati</taxon>
        <taxon>Pseudomonadota</taxon>
        <taxon>Betaproteobacteria</taxon>
        <taxon>Burkholderiales</taxon>
        <taxon>Oxalobacteraceae</taxon>
        <taxon>Herbaspirillum</taxon>
    </lineage>
</organism>
<evidence type="ECO:0000313" key="2">
    <source>
        <dbReference type="Proteomes" id="UP000501648"/>
    </source>
</evidence>
<dbReference type="Proteomes" id="UP000501648">
    <property type="component" value="Chromosome"/>
</dbReference>
<proteinExistence type="predicted"/>
<dbReference type="EMBL" id="CP008956">
    <property type="protein sequence ID" value="QJQ03418.1"/>
    <property type="molecule type" value="Genomic_DNA"/>
</dbReference>